<dbReference type="STRING" id="134849.SAMN05443668_1352"/>
<accession>A0A1M7RPR8</accession>
<dbReference type="InterPro" id="IPR011075">
    <property type="entry name" value="TetR_C"/>
</dbReference>
<feature type="domain" description="HTH tetR-type" evidence="5">
    <location>
        <begin position="8"/>
        <end position="68"/>
    </location>
</feature>
<dbReference type="SUPFAM" id="SSF46689">
    <property type="entry name" value="Homeodomain-like"/>
    <property type="match status" value="1"/>
</dbReference>
<evidence type="ECO:0000313" key="7">
    <source>
        <dbReference type="Proteomes" id="UP000184440"/>
    </source>
</evidence>
<reference evidence="6 7" key="1">
    <citation type="submission" date="2016-11" db="EMBL/GenBank/DDBJ databases">
        <authorList>
            <person name="Jaros S."/>
            <person name="Januszkiewicz K."/>
            <person name="Wedrychowicz H."/>
        </authorList>
    </citation>
    <scope>NUCLEOTIDE SEQUENCE [LARGE SCALE GENOMIC DNA]</scope>
    <source>
        <strain evidence="6 7">DSM 46144</strain>
    </source>
</reference>
<dbReference type="EMBL" id="FRCS01000035">
    <property type="protein sequence ID" value="SHN48151.1"/>
    <property type="molecule type" value="Genomic_DNA"/>
</dbReference>
<keyword evidence="1" id="KW-0805">Transcription regulation</keyword>
<name>A0A1M7RPR8_9ACTN</name>
<evidence type="ECO:0000256" key="1">
    <source>
        <dbReference type="ARBA" id="ARBA00023015"/>
    </source>
</evidence>
<feature type="DNA-binding region" description="H-T-H motif" evidence="4">
    <location>
        <begin position="31"/>
        <end position="50"/>
    </location>
</feature>
<dbReference type="Pfam" id="PF16925">
    <property type="entry name" value="TetR_C_13"/>
    <property type="match status" value="1"/>
</dbReference>
<dbReference type="GO" id="GO:0003677">
    <property type="term" value="F:DNA binding"/>
    <property type="evidence" value="ECO:0007669"/>
    <property type="project" value="UniProtKB-UniRule"/>
</dbReference>
<evidence type="ECO:0000313" key="6">
    <source>
        <dbReference type="EMBL" id="SHN48151.1"/>
    </source>
</evidence>
<evidence type="ECO:0000256" key="3">
    <source>
        <dbReference type="ARBA" id="ARBA00023163"/>
    </source>
</evidence>
<keyword evidence="7" id="KW-1185">Reference proteome</keyword>
<dbReference type="InterPro" id="IPR009057">
    <property type="entry name" value="Homeodomain-like_sf"/>
</dbReference>
<dbReference type="SUPFAM" id="SSF48498">
    <property type="entry name" value="Tetracyclin repressor-like, C-terminal domain"/>
    <property type="match status" value="1"/>
</dbReference>
<organism evidence="6 7">
    <name type="scientific">Cryptosporangium aurantiacum</name>
    <dbReference type="NCBI Taxonomy" id="134849"/>
    <lineage>
        <taxon>Bacteria</taxon>
        <taxon>Bacillati</taxon>
        <taxon>Actinomycetota</taxon>
        <taxon>Actinomycetes</taxon>
        <taxon>Cryptosporangiales</taxon>
        <taxon>Cryptosporangiaceae</taxon>
        <taxon>Cryptosporangium</taxon>
    </lineage>
</organism>
<dbReference type="PROSITE" id="PS50977">
    <property type="entry name" value="HTH_TETR_2"/>
    <property type="match status" value="1"/>
</dbReference>
<sequence length="194" mass="20757">MLVARVREFDTEAVAGSAMELFWTRGYEATSVRDLTEHLGIGQGSLYAAFGSKEGLYRAALEHYRTRLAGDALRELDGGTDIREVVRELLLGRVRVAVQAGGRGCLFVNAAAERLPGDAATRRAVSDAFRASQAALTEVLTVAAARGEISRRHDPRTLAEFLVTFLNGLLVSSKVTPDAGAFHAVVEVAVGALD</sequence>
<dbReference type="Gene3D" id="1.10.10.60">
    <property type="entry name" value="Homeodomain-like"/>
    <property type="match status" value="1"/>
</dbReference>
<dbReference type="PROSITE" id="PS01081">
    <property type="entry name" value="HTH_TETR_1"/>
    <property type="match status" value="1"/>
</dbReference>
<dbReference type="PANTHER" id="PTHR47506:SF1">
    <property type="entry name" value="HTH-TYPE TRANSCRIPTIONAL REGULATOR YJDC"/>
    <property type="match status" value="1"/>
</dbReference>
<dbReference type="AlphaFoldDB" id="A0A1M7RPR8"/>
<gene>
    <name evidence="6" type="ORF">SAMN05443668_1352</name>
</gene>
<evidence type="ECO:0000259" key="5">
    <source>
        <dbReference type="PROSITE" id="PS50977"/>
    </source>
</evidence>
<dbReference type="PANTHER" id="PTHR47506">
    <property type="entry name" value="TRANSCRIPTIONAL REGULATORY PROTEIN"/>
    <property type="match status" value="1"/>
</dbReference>
<evidence type="ECO:0000256" key="4">
    <source>
        <dbReference type="PROSITE-ProRule" id="PRU00335"/>
    </source>
</evidence>
<dbReference type="InterPro" id="IPR023772">
    <property type="entry name" value="DNA-bd_HTH_TetR-type_CS"/>
</dbReference>
<keyword evidence="3" id="KW-0804">Transcription</keyword>
<dbReference type="InterPro" id="IPR001647">
    <property type="entry name" value="HTH_TetR"/>
</dbReference>
<dbReference type="Gene3D" id="1.10.357.10">
    <property type="entry name" value="Tetracycline Repressor, domain 2"/>
    <property type="match status" value="1"/>
</dbReference>
<proteinExistence type="predicted"/>
<protein>
    <submittedName>
        <fullName evidence="6">Transcriptional regulator, TetR family</fullName>
    </submittedName>
</protein>
<dbReference type="Proteomes" id="UP000184440">
    <property type="component" value="Unassembled WGS sequence"/>
</dbReference>
<evidence type="ECO:0000256" key="2">
    <source>
        <dbReference type="ARBA" id="ARBA00023125"/>
    </source>
</evidence>
<dbReference type="InterPro" id="IPR036271">
    <property type="entry name" value="Tet_transcr_reg_TetR-rel_C_sf"/>
</dbReference>
<dbReference type="PRINTS" id="PR00455">
    <property type="entry name" value="HTHTETR"/>
</dbReference>
<dbReference type="Pfam" id="PF00440">
    <property type="entry name" value="TetR_N"/>
    <property type="match status" value="1"/>
</dbReference>
<keyword evidence="2 4" id="KW-0238">DNA-binding</keyword>